<dbReference type="InterPro" id="IPR035959">
    <property type="entry name" value="RutC-like_sf"/>
</dbReference>
<proteinExistence type="predicted"/>
<keyword evidence="3" id="KW-1185">Reference proteome</keyword>
<feature type="signal peptide" evidence="1">
    <location>
        <begin position="1"/>
        <end position="18"/>
    </location>
</feature>
<evidence type="ECO:0000256" key="1">
    <source>
        <dbReference type="SAM" id="SignalP"/>
    </source>
</evidence>
<reference evidence="2 3" key="1">
    <citation type="submission" date="2024-03" db="EMBL/GenBank/DDBJ databases">
        <title>The Acrasis kona genome and developmental transcriptomes reveal deep origins of eukaryotic multicellular pathways.</title>
        <authorList>
            <person name="Sheikh S."/>
            <person name="Fu C.-J."/>
            <person name="Brown M.W."/>
            <person name="Baldauf S.L."/>
        </authorList>
    </citation>
    <scope>NUCLEOTIDE SEQUENCE [LARGE SCALE GENOMIC DNA]</scope>
    <source>
        <strain evidence="2 3">ATCC MYA-3509</strain>
    </source>
</reference>
<dbReference type="GO" id="GO:0019239">
    <property type="term" value="F:deaminase activity"/>
    <property type="evidence" value="ECO:0007669"/>
    <property type="project" value="TreeGrafter"/>
</dbReference>
<protein>
    <submittedName>
        <fullName evidence="2">Reactive intermediate deaminase A</fullName>
    </submittedName>
</protein>
<comment type="caution">
    <text evidence="2">The sequence shown here is derived from an EMBL/GenBank/DDBJ whole genome shotgun (WGS) entry which is preliminary data.</text>
</comment>
<organism evidence="2 3">
    <name type="scientific">Acrasis kona</name>
    <dbReference type="NCBI Taxonomy" id="1008807"/>
    <lineage>
        <taxon>Eukaryota</taxon>
        <taxon>Discoba</taxon>
        <taxon>Heterolobosea</taxon>
        <taxon>Tetramitia</taxon>
        <taxon>Eutetramitia</taxon>
        <taxon>Acrasidae</taxon>
        <taxon>Acrasis</taxon>
    </lineage>
</organism>
<dbReference type="PANTHER" id="PTHR11803">
    <property type="entry name" value="2-IMINOBUTANOATE/2-IMINOPROPANOATE DEAMINASE RIDA"/>
    <property type="match status" value="1"/>
</dbReference>
<dbReference type="CDD" id="cd00448">
    <property type="entry name" value="YjgF_YER057c_UK114_family"/>
    <property type="match status" value="1"/>
</dbReference>
<evidence type="ECO:0000313" key="3">
    <source>
        <dbReference type="Proteomes" id="UP001431209"/>
    </source>
</evidence>
<dbReference type="GO" id="GO:0005829">
    <property type="term" value="C:cytosol"/>
    <property type="evidence" value="ECO:0007669"/>
    <property type="project" value="TreeGrafter"/>
</dbReference>
<gene>
    <name evidence="2" type="ORF">AKO1_015393</name>
</gene>
<dbReference type="GO" id="GO:0005739">
    <property type="term" value="C:mitochondrion"/>
    <property type="evidence" value="ECO:0007669"/>
    <property type="project" value="TreeGrafter"/>
</dbReference>
<dbReference type="InterPro" id="IPR006175">
    <property type="entry name" value="YjgF/YER057c/UK114"/>
</dbReference>
<name>A0AAW2ZEH5_9EUKA</name>
<dbReference type="PANTHER" id="PTHR11803:SF39">
    <property type="entry name" value="2-IMINOBUTANOATE_2-IMINOPROPANOATE DEAMINASE"/>
    <property type="match status" value="1"/>
</dbReference>
<sequence>MRTLILLIAAALIMGVLCAPHKRTWRVISTDKAPRPENPRSQAIITDSGVIETSGCNGVVPSTGKMISDDLGEQMVQSMRNLGAVLEAGNASYEDVFKCTVLMGDISYYDKMNQIYGMFFNSSKLPARMAYAVREIPFKGKVEIQCSALSRD</sequence>
<dbReference type="EMBL" id="JAOPGA020001411">
    <property type="protein sequence ID" value="KAL0488171.1"/>
    <property type="molecule type" value="Genomic_DNA"/>
</dbReference>
<dbReference type="Proteomes" id="UP001431209">
    <property type="component" value="Unassembled WGS sequence"/>
</dbReference>
<dbReference type="Gene3D" id="3.30.1330.40">
    <property type="entry name" value="RutC-like"/>
    <property type="match status" value="1"/>
</dbReference>
<dbReference type="AlphaFoldDB" id="A0AAW2ZEH5"/>
<keyword evidence="1" id="KW-0732">Signal</keyword>
<evidence type="ECO:0000313" key="2">
    <source>
        <dbReference type="EMBL" id="KAL0488171.1"/>
    </source>
</evidence>
<dbReference type="SUPFAM" id="SSF55298">
    <property type="entry name" value="YjgF-like"/>
    <property type="match status" value="1"/>
</dbReference>
<accession>A0AAW2ZEH5</accession>
<dbReference type="Pfam" id="PF01042">
    <property type="entry name" value="Ribonuc_L-PSP"/>
    <property type="match status" value="1"/>
</dbReference>
<feature type="chain" id="PRO_5043486875" evidence="1">
    <location>
        <begin position="19"/>
        <end position="152"/>
    </location>
</feature>